<dbReference type="InterPro" id="IPR008620">
    <property type="entry name" value="FixH"/>
</dbReference>
<dbReference type="Pfam" id="PF05751">
    <property type="entry name" value="FixH"/>
    <property type="match status" value="1"/>
</dbReference>
<name>A0AA37WNM0_9GAMM</name>
<comment type="caution">
    <text evidence="2">The sequence shown here is derived from an EMBL/GenBank/DDBJ whole genome shotgun (WGS) entry which is preliminary data.</text>
</comment>
<protein>
    <recommendedName>
        <fullName evidence="4">Nitrogen fixation protein FixH</fullName>
    </recommendedName>
</protein>
<gene>
    <name evidence="2" type="ORF">GCM10007877_19710</name>
</gene>
<keyword evidence="3" id="KW-1185">Reference proteome</keyword>
<evidence type="ECO:0000313" key="3">
    <source>
        <dbReference type="Proteomes" id="UP001156870"/>
    </source>
</evidence>
<dbReference type="RefSeq" id="WP_232592472.1">
    <property type="nucleotide sequence ID" value="NZ_BSPD01000042.1"/>
</dbReference>
<proteinExistence type="predicted"/>
<sequence>MTDSTSKPWYQEFWAWFILFPLIAAVILGVIMVSTAFRHGDDVVTDSYYKEGRMINQSLEQDKRAAELGIIGDLRFDMELGDVNLTLTQSATSEPLPKKLQLYLDHPVSADQDMVLLLNNVAPGYYRADLEKPIRYRWYLRLEPLQLKPAMAASGNIPQSRSPQSNSPQFNSLEFHSFKPWHISGEIDFSKSQQVQLAPR</sequence>
<evidence type="ECO:0000256" key="1">
    <source>
        <dbReference type="SAM" id="Phobius"/>
    </source>
</evidence>
<feature type="transmembrane region" description="Helical" evidence="1">
    <location>
        <begin position="13"/>
        <end position="33"/>
    </location>
</feature>
<dbReference type="EMBL" id="BSPD01000042">
    <property type="protein sequence ID" value="GLS26256.1"/>
    <property type="molecule type" value="Genomic_DNA"/>
</dbReference>
<accession>A0AA37WNM0</accession>
<reference evidence="2 3" key="1">
    <citation type="journal article" date="2014" name="Int. J. Syst. Evol. Microbiol.">
        <title>Complete genome sequence of Corynebacterium casei LMG S-19264T (=DSM 44701T), isolated from a smear-ripened cheese.</title>
        <authorList>
            <consortium name="US DOE Joint Genome Institute (JGI-PGF)"/>
            <person name="Walter F."/>
            <person name="Albersmeier A."/>
            <person name="Kalinowski J."/>
            <person name="Ruckert C."/>
        </authorList>
    </citation>
    <scope>NUCLEOTIDE SEQUENCE [LARGE SCALE GENOMIC DNA]</scope>
    <source>
        <strain evidence="2 3">NBRC 110095</strain>
    </source>
</reference>
<keyword evidence="1" id="KW-1133">Transmembrane helix</keyword>
<keyword evidence="1" id="KW-0812">Transmembrane</keyword>
<evidence type="ECO:0008006" key="4">
    <source>
        <dbReference type="Google" id="ProtNLM"/>
    </source>
</evidence>
<dbReference type="AlphaFoldDB" id="A0AA37WNM0"/>
<keyword evidence="1" id="KW-0472">Membrane</keyword>
<organism evidence="2 3">
    <name type="scientific">Marinibactrum halimedae</name>
    <dbReference type="NCBI Taxonomy" id="1444977"/>
    <lineage>
        <taxon>Bacteria</taxon>
        <taxon>Pseudomonadati</taxon>
        <taxon>Pseudomonadota</taxon>
        <taxon>Gammaproteobacteria</taxon>
        <taxon>Cellvibrionales</taxon>
        <taxon>Cellvibrionaceae</taxon>
        <taxon>Marinibactrum</taxon>
    </lineage>
</organism>
<evidence type="ECO:0000313" key="2">
    <source>
        <dbReference type="EMBL" id="GLS26256.1"/>
    </source>
</evidence>
<dbReference type="Proteomes" id="UP001156870">
    <property type="component" value="Unassembled WGS sequence"/>
</dbReference>